<comment type="similarity">
    <text evidence="11 12">Belongs to the class I-like SAM-binding methyltransferase superfamily. rRNA adenine N(6)-methyltransferase family.</text>
</comment>
<proteinExistence type="inferred from homology"/>
<reference evidence="15" key="1">
    <citation type="journal article" date="2017" name="PLoS ONE">
        <title>The Agassiz's desert tortoise genome provides a resource for the conservation of a threatened species.</title>
        <authorList>
            <person name="Tollis M."/>
            <person name="DeNardo D.F."/>
            <person name="Cornelius J.A."/>
            <person name="Dolby G.A."/>
            <person name="Edwards T."/>
            <person name="Henen B.T."/>
            <person name="Karl A.E."/>
            <person name="Murphy R.W."/>
            <person name="Kusumi K."/>
        </authorList>
    </citation>
    <scope>NUCLEOTIDE SEQUENCE [LARGE SCALE GENOMIC DNA]</scope>
</reference>
<evidence type="ECO:0000256" key="1">
    <source>
        <dbReference type="ARBA" id="ARBA00004173"/>
    </source>
</evidence>
<evidence type="ECO:0000256" key="9">
    <source>
        <dbReference type="ARBA" id="ARBA00023128"/>
    </source>
</evidence>
<evidence type="ECO:0000256" key="5">
    <source>
        <dbReference type="ARBA" id="ARBA00022691"/>
    </source>
</evidence>
<dbReference type="PANTHER" id="PTHR11727">
    <property type="entry name" value="DIMETHYLADENOSINE TRANSFERASE"/>
    <property type="match status" value="1"/>
</dbReference>
<feature type="binding site" evidence="11">
    <location>
        <position position="156"/>
    </location>
    <ligand>
        <name>S-adenosyl-L-methionine</name>
        <dbReference type="ChEBI" id="CHEBI:59789"/>
    </ligand>
</feature>
<feature type="binding site" evidence="11">
    <location>
        <position position="130"/>
    </location>
    <ligand>
        <name>S-adenosyl-L-methionine</name>
        <dbReference type="ChEBI" id="CHEBI:59789"/>
    </ligand>
</feature>
<dbReference type="PROSITE" id="PS51689">
    <property type="entry name" value="SAM_RNA_A_N6_MT"/>
    <property type="match status" value="1"/>
</dbReference>
<dbReference type="InterPro" id="IPR001737">
    <property type="entry name" value="KsgA/Erm"/>
</dbReference>
<dbReference type="GO" id="GO:0005759">
    <property type="term" value="C:mitochondrial matrix"/>
    <property type="evidence" value="ECO:0007669"/>
    <property type="project" value="TreeGrafter"/>
</dbReference>
<keyword evidence="6 11" id="KW-0694">RNA-binding</keyword>
<comment type="caution">
    <text evidence="11">Lacks conserved residue(s) required for the propagation of feature annotation.</text>
</comment>
<evidence type="ECO:0000256" key="2">
    <source>
        <dbReference type="ARBA" id="ARBA00022552"/>
    </source>
</evidence>
<evidence type="ECO:0000256" key="3">
    <source>
        <dbReference type="ARBA" id="ARBA00022603"/>
    </source>
</evidence>
<reference evidence="14" key="3">
    <citation type="submission" date="2025-09" db="UniProtKB">
        <authorList>
            <consortium name="Ensembl"/>
        </authorList>
    </citation>
    <scope>IDENTIFICATION</scope>
</reference>
<dbReference type="CDD" id="cd02440">
    <property type="entry name" value="AdoMet_MTases"/>
    <property type="match status" value="1"/>
</dbReference>
<evidence type="ECO:0000313" key="15">
    <source>
        <dbReference type="Proteomes" id="UP000291020"/>
    </source>
</evidence>
<dbReference type="GO" id="GO:0034246">
    <property type="term" value="F:mitochondrial transcription factor activity"/>
    <property type="evidence" value="ECO:0007669"/>
    <property type="project" value="TreeGrafter"/>
</dbReference>
<keyword evidence="7" id="KW-0809">Transit peptide</keyword>
<keyword evidence="10" id="KW-0804">Transcription</keyword>
<evidence type="ECO:0000256" key="4">
    <source>
        <dbReference type="ARBA" id="ARBA00022679"/>
    </source>
</evidence>
<keyword evidence="9" id="KW-0496">Mitochondrion</keyword>
<evidence type="ECO:0000256" key="7">
    <source>
        <dbReference type="ARBA" id="ARBA00022946"/>
    </source>
</evidence>
<dbReference type="GO" id="GO:0000179">
    <property type="term" value="F:rRNA (adenine-N6,N6-)-dimethyltransferase activity"/>
    <property type="evidence" value="ECO:0007669"/>
    <property type="project" value="UniProtKB-UniRule"/>
</dbReference>
<evidence type="ECO:0000313" key="14">
    <source>
        <dbReference type="Ensembl" id="ENSGAGP00000032988.1"/>
    </source>
</evidence>
<evidence type="ECO:0000256" key="11">
    <source>
        <dbReference type="PROSITE-ProRule" id="PRU01026"/>
    </source>
</evidence>
<dbReference type="GO" id="GO:0003723">
    <property type="term" value="F:RNA binding"/>
    <property type="evidence" value="ECO:0007669"/>
    <property type="project" value="UniProtKB-UniRule"/>
</dbReference>
<dbReference type="InterPro" id="IPR029063">
    <property type="entry name" value="SAM-dependent_MTases_sf"/>
</dbReference>
<evidence type="ECO:0000256" key="12">
    <source>
        <dbReference type="RuleBase" id="RU362106"/>
    </source>
</evidence>
<dbReference type="InterPro" id="IPR020598">
    <property type="entry name" value="rRNA_Ade_methylase_Trfase_N"/>
</dbReference>
<evidence type="ECO:0000256" key="8">
    <source>
        <dbReference type="ARBA" id="ARBA00023015"/>
    </source>
</evidence>
<sequence>MLGAVPSPGLTGRRSALAALGAAAAALRPFLCGLPGCRAPRRGLGQVPRQHPDSGLQLRLPEAAEAARLVLERARPSPPLRRFIACPDLARAVHASLECGPEPVVLECEPGPGVLTRTLLNAGARVVALESDRAFLPELQSLENSLHGQLEVVHCDFFRLDPLGCGSMKPPAMYSEKLFENLGILAVPWTADVPVKIIGFLPQKKERNTLWKFIFVMYERSSIYRYGRIELNMFVSEKEYKVLTAKPGELRSYQALSVLLQTACEIQLLHMVSILYLRMTPRRHLFTGGMTTTNSSTFIHMVKQCLAKRKSKLIDRLNSWSPDSGSKILRELEIPENIITGNLYPEEYRRLFEAMEHSKEFSQSWLYDEVLENNRNINF</sequence>
<dbReference type="PANTHER" id="PTHR11727:SF13">
    <property type="entry name" value="DIMETHYLADENOSINE TRANSFERASE 2, MITOCHONDRIAL"/>
    <property type="match status" value="1"/>
</dbReference>
<evidence type="ECO:0000256" key="10">
    <source>
        <dbReference type="ARBA" id="ARBA00023163"/>
    </source>
</evidence>
<dbReference type="GO" id="GO:0006391">
    <property type="term" value="P:transcription initiation at mitochondrial promoter"/>
    <property type="evidence" value="ECO:0007669"/>
    <property type="project" value="TreeGrafter"/>
</dbReference>
<dbReference type="AlphaFoldDB" id="A0A452IY30"/>
<dbReference type="Gene3D" id="3.40.50.150">
    <property type="entry name" value="Vaccinia Virus protein VP39"/>
    <property type="match status" value="1"/>
</dbReference>
<dbReference type="SUPFAM" id="SSF53335">
    <property type="entry name" value="S-adenosyl-L-methionine-dependent methyltransferases"/>
    <property type="match status" value="1"/>
</dbReference>
<keyword evidence="15" id="KW-1185">Reference proteome</keyword>
<keyword evidence="4 11" id="KW-0808">Transferase</keyword>
<feature type="binding site" evidence="11">
    <location>
        <position position="84"/>
    </location>
    <ligand>
        <name>S-adenosyl-L-methionine</name>
        <dbReference type="ChEBI" id="CHEBI:59789"/>
    </ligand>
</feature>
<accession>A0A452IY30</accession>
<protein>
    <recommendedName>
        <fullName evidence="12">rRNA adenine N(6)-methyltransferase</fullName>
        <ecNumber evidence="12">2.1.1.-</ecNumber>
    </recommendedName>
</protein>
<organism evidence="14 15">
    <name type="scientific">Gopherus agassizii</name>
    <name type="common">Agassiz's desert tortoise</name>
    <dbReference type="NCBI Taxonomy" id="38772"/>
    <lineage>
        <taxon>Eukaryota</taxon>
        <taxon>Metazoa</taxon>
        <taxon>Chordata</taxon>
        <taxon>Craniata</taxon>
        <taxon>Vertebrata</taxon>
        <taxon>Euteleostomi</taxon>
        <taxon>Archelosauria</taxon>
        <taxon>Testudinata</taxon>
        <taxon>Testudines</taxon>
        <taxon>Cryptodira</taxon>
        <taxon>Durocryptodira</taxon>
        <taxon>Testudinoidea</taxon>
        <taxon>Testudinidae</taxon>
        <taxon>Gopherus</taxon>
    </lineage>
</organism>
<dbReference type="Proteomes" id="UP000291020">
    <property type="component" value="Unassembled WGS sequence"/>
</dbReference>
<reference evidence="14" key="2">
    <citation type="submission" date="2025-08" db="UniProtKB">
        <authorList>
            <consortium name="Ensembl"/>
        </authorList>
    </citation>
    <scope>IDENTIFICATION</scope>
</reference>
<evidence type="ECO:0000259" key="13">
    <source>
        <dbReference type="SMART" id="SM00650"/>
    </source>
</evidence>
<dbReference type="EC" id="2.1.1.-" evidence="12"/>
<name>A0A452IY30_9SAUR</name>
<feature type="domain" description="Ribosomal RNA adenine methylase transferase N-terminal" evidence="13">
    <location>
        <begin position="89"/>
        <end position="283"/>
    </location>
</feature>
<comment type="subcellular location">
    <subcellularLocation>
        <location evidence="1">Mitochondrion</location>
    </subcellularLocation>
</comment>
<dbReference type="Pfam" id="PF00398">
    <property type="entry name" value="RrnaAD"/>
    <property type="match status" value="1"/>
</dbReference>
<dbReference type="STRING" id="38772.ENSGAGP00000032988"/>
<keyword evidence="5 11" id="KW-0949">S-adenosyl-L-methionine</keyword>
<keyword evidence="3 11" id="KW-0489">Methyltransferase</keyword>
<keyword evidence="2 12" id="KW-0698">rRNA processing</keyword>
<keyword evidence="8" id="KW-0805">Transcription regulation</keyword>
<dbReference type="Ensembl" id="ENSGAGT00000037391.1">
    <property type="protein sequence ID" value="ENSGAGP00000032988.1"/>
    <property type="gene ID" value="ENSGAGG00000023556.1"/>
</dbReference>
<evidence type="ECO:0000256" key="6">
    <source>
        <dbReference type="ARBA" id="ARBA00022884"/>
    </source>
</evidence>
<dbReference type="SMART" id="SM00650">
    <property type="entry name" value="rADc"/>
    <property type="match status" value="1"/>
</dbReference>